<sequence length="189" mass="21544">MSSNKKRKNQDMDKSVVCSSLCWEDIERIYNFEDYYELKPSNVPDAAIELLLASICDVRDLYGQITDGDSYVRILVEEDVVGEYVHLQGRFLTAPINRVVWHLDVFAQAKHDAGNSSEYIGARSADRENLTVTNFLEWSFLISEETKVRKHNQTLLATMTTPSFEGLKEIVGKIYTLLSKVYLAHNANS</sequence>
<dbReference type="OrthoDB" id="66825at2759"/>
<proteinExistence type="predicted"/>
<accession>A0A1V9Y6P2</accession>
<dbReference type="AlphaFoldDB" id="A0A1V9Y6P2"/>
<evidence type="ECO:0000313" key="2">
    <source>
        <dbReference type="Proteomes" id="UP000243217"/>
    </source>
</evidence>
<name>A0A1V9Y6P2_9STRA</name>
<reference evidence="1 2" key="1">
    <citation type="journal article" date="2014" name="Genome Biol. Evol.">
        <title>The secreted proteins of Achlya hypogyna and Thraustotheca clavata identify the ancestral oomycete secretome and reveal gene acquisitions by horizontal gene transfer.</title>
        <authorList>
            <person name="Misner I."/>
            <person name="Blouin N."/>
            <person name="Leonard G."/>
            <person name="Richards T.A."/>
            <person name="Lane C.E."/>
        </authorList>
    </citation>
    <scope>NUCLEOTIDE SEQUENCE [LARGE SCALE GENOMIC DNA]</scope>
    <source>
        <strain evidence="1 2">ATCC 34112</strain>
    </source>
</reference>
<dbReference type="Proteomes" id="UP000243217">
    <property type="component" value="Unassembled WGS sequence"/>
</dbReference>
<organism evidence="1 2">
    <name type="scientific">Thraustotheca clavata</name>
    <dbReference type="NCBI Taxonomy" id="74557"/>
    <lineage>
        <taxon>Eukaryota</taxon>
        <taxon>Sar</taxon>
        <taxon>Stramenopiles</taxon>
        <taxon>Oomycota</taxon>
        <taxon>Saprolegniomycetes</taxon>
        <taxon>Saprolegniales</taxon>
        <taxon>Achlyaceae</taxon>
        <taxon>Thraustotheca</taxon>
    </lineage>
</organism>
<comment type="caution">
    <text evidence="1">The sequence shown here is derived from an EMBL/GenBank/DDBJ whole genome shotgun (WGS) entry which is preliminary data.</text>
</comment>
<keyword evidence="2" id="KW-1185">Reference proteome</keyword>
<evidence type="ECO:0000313" key="1">
    <source>
        <dbReference type="EMBL" id="OQR81391.1"/>
    </source>
</evidence>
<dbReference type="EMBL" id="JNBS01005005">
    <property type="protein sequence ID" value="OQR81391.1"/>
    <property type="molecule type" value="Genomic_DNA"/>
</dbReference>
<gene>
    <name evidence="1" type="ORF">THRCLA_23385</name>
</gene>
<protein>
    <submittedName>
        <fullName evidence="1">Crinkler (CRN) family protein</fullName>
    </submittedName>
</protein>